<feature type="compositionally biased region" description="Acidic residues" evidence="4">
    <location>
        <begin position="13"/>
        <end position="25"/>
    </location>
</feature>
<feature type="repeat" description="ANK" evidence="3">
    <location>
        <begin position="222"/>
        <end position="254"/>
    </location>
</feature>
<protein>
    <submittedName>
        <fullName evidence="5">Uncharacterized protein</fullName>
    </submittedName>
</protein>
<comment type="caution">
    <text evidence="5">The sequence shown here is derived from an EMBL/GenBank/DDBJ whole genome shotgun (WGS) entry which is preliminary data.</text>
</comment>
<feature type="repeat" description="ANK" evidence="3">
    <location>
        <begin position="189"/>
        <end position="221"/>
    </location>
</feature>
<dbReference type="EMBL" id="VFLP01000022">
    <property type="protein sequence ID" value="TRX94400.1"/>
    <property type="molecule type" value="Genomic_DNA"/>
</dbReference>
<keyword evidence="6" id="KW-1185">Reference proteome</keyword>
<dbReference type="PROSITE" id="PS50088">
    <property type="entry name" value="ANK_REPEAT"/>
    <property type="match status" value="6"/>
</dbReference>
<keyword evidence="2 3" id="KW-0040">ANK repeat</keyword>
<feature type="repeat" description="ANK" evidence="3">
    <location>
        <begin position="123"/>
        <end position="155"/>
    </location>
</feature>
<organism evidence="5 6">
    <name type="scientific">Xylaria flabelliformis</name>
    <dbReference type="NCBI Taxonomy" id="2512241"/>
    <lineage>
        <taxon>Eukaryota</taxon>
        <taxon>Fungi</taxon>
        <taxon>Dikarya</taxon>
        <taxon>Ascomycota</taxon>
        <taxon>Pezizomycotina</taxon>
        <taxon>Sordariomycetes</taxon>
        <taxon>Xylariomycetidae</taxon>
        <taxon>Xylariales</taxon>
        <taxon>Xylariaceae</taxon>
        <taxon>Xylaria</taxon>
    </lineage>
</organism>
<dbReference type="SMART" id="SM00248">
    <property type="entry name" value="ANK"/>
    <property type="match status" value="8"/>
</dbReference>
<sequence length="609" mass="68977">MDHTLARQGNDGVDNEENVNEDQCENDSESLELAIESGDIERVNILIDRCTNQQCQHLSNALHKAVIYSNIEMVDFLIKKGADINQPNRFHESPLHKAVIYSNIEMVDFLIKKGANMNQPSVFDASPLHKAVIHSNIEMVDFFIKKGADVNQLDMFDKSPLHKAVQYSNIEMVDFLIMKGADVNQLDMFDESPLHKAVIYSNIEMVRHLVDNGPDVCLQNPFQMTALHYAVREMKAEIVEFLLGKNARPDAKNDTGATAFDLAIQLGDTEIIQLLLPKMESAPFLSTKSWRSALHLESAEALMFTFKEHLSVEPIKVFEPPPLEGDDDKARCIRYLHDHAVTYRYMYSIPKGPVQYLAEKPEASLLPNPDLCRQLDPKGFLIENRFAISCLTITDSNWPSQQTPIPEAYNQLEQVEGFFCIIAKRPKYGFTGGNLTEEPLRPVFSVTTCGDTPVKLIESIEDLITPLIEKLGRTFENNYLQAGRQLSNARLEVLGNGGRNEGLLPRLLSDATVIEYMTENHAHIVRFLTGLIDCVAKLQDGPWKLSEKAEKDSREGIKRLEAHRETLRELLERSQNIIQLFVFLPLLFVALEGSLERYFAWLGTKDSYV</sequence>
<dbReference type="PANTHER" id="PTHR24126:SF65">
    <property type="entry name" value="CHROMOSOME UNDETERMINED SCAFFOLD_20, WHOLE GENOME SHOTGUN SEQUENCE"/>
    <property type="match status" value="1"/>
</dbReference>
<feature type="repeat" description="ANK" evidence="3">
    <location>
        <begin position="156"/>
        <end position="188"/>
    </location>
</feature>
<dbReference type="InterPro" id="IPR002110">
    <property type="entry name" value="Ankyrin_rpt"/>
</dbReference>
<dbReference type="Pfam" id="PF12796">
    <property type="entry name" value="Ank_2"/>
    <property type="match status" value="3"/>
</dbReference>
<feature type="repeat" description="ANK" evidence="3">
    <location>
        <begin position="90"/>
        <end position="122"/>
    </location>
</feature>
<evidence type="ECO:0000256" key="3">
    <source>
        <dbReference type="PROSITE-ProRule" id="PRU00023"/>
    </source>
</evidence>
<keyword evidence="1" id="KW-0677">Repeat</keyword>
<evidence type="ECO:0000256" key="1">
    <source>
        <dbReference type="ARBA" id="ARBA00022737"/>
    </source>
</evidence>
<gene>
    <name evidence="5" type="ORF">FHL15_004555</name>
</gene>
<dbReference type="InterPro" id="IPR036770">
    <property type="entry name" value="Ankyrin_rpt-contain_sf"/>
</dbReference>
<dbReference type="PANTHER" id="PTHR24126">
    <property type="entry name" value="ANKYRIN REPEAT, PH AND SEC7 DOMAIN CONTAINING PROTEIN SECG-RELATED"/>
    <property type="match status" value="1"/>
</dbReference>
<dbReference type="STRING" id="2512241.A0A553I2G6"/>
<dbReference type="Gene3D" id="1.25.40.20">
    <property type="entry name" value="Ankyrin repeat-containing domain"/>
    <property type="match status" value="2"/>
</dbReference>
<evidence type="ECO:0000313" key="5">
    <source>
        <dbReference type="EMBL" id="TRX94400.1"/>
    </source>
</evidence>
<evidence type="ECO:0000256" key="4">
    <source>
        <dbReference type="SAM" id="MobiDB-lite"/>
    </source>
</evidence>
<dbReference type="Proteomes" id="UP000319160">
    <property type="component" value="Unassembled WGS sequence"/>
</dbReference>
<evidence type="ECO:0000256" key="2">
    <source>
        <dbReference type="ARBA" id="ARBA00023043"/>
    </source>
</evidence>
<feature type="region of interest" description="Disordered" evidence="4">
    <location>
        <begin position="1"/>
        <end position="25"/>
    </location>
</feature>
<dbReference type="OrthoDB" id="4772757at2759"/>
<dbReference type="PROSITE" id="PS50297">
    <property type="entry name" value="ANK_REP_REGION"/>
    <property type="match status" value="6"/>
</dbReference>
<proteinExistence type="predicted"/>
<accession>A0A553I2G6</accession>
<evidence type="ECO:0000313" key="6">
    <source>
        <dbReference type="Proteomes" id="UP000319160"/>
    </source>
</evidence>
<dbReference type="AlphaFoldDB" id="A0A553I2G6"/>
<dbReference type="SUPFAM" id="SSF48403">
    <property type="entry name" value="Ankyrin repeat"/>
    <property type="match status" value="1"/>
</dbReference>
<reference evidence="6" key="1">
    <citation type="submission" date="2019-06" db="EMBL/GenBank/DDBJ databases">
        <title>Draft genome sequence of the griseofulvin-producing fungus Xylaria cubensis strain G536.</title>
        <authorList>
            <person name="Mead M.E."/>
            <person name="Raja H.A."/>
            <person name="Steenwyk J.L."/>
            <person name="Knowles S.L."/>
            <person name="Oberlies N.H."/>
            <person name="Rokas A."/>
        </authorList>
    </citation>
    <scope>NUCLEOTIDE SEQUENCE [LARGE SCALE GENOMIC DNA]</scope>
    <source>
        <strain evidence="6">G536</strain>
    </source>
</reference>
<feature type="repeat" description="ANK" evidence="3">
    <location>
        <begin position="57"/>
        <end position="89"/>
    </location>
</feature>
<name>A0A553I2G6_9PEZI</name>